<evidence type="ECO:0000313" key="2">
    <source>
        <dbReference type="EnsemblMetazoa" id="GPPI006161-PA"/>
    </source>
</evidence>
<dbReference type="EMBL" id="JXJN01002547">
    <property type="status" value="NOT_ANNOTATED_CDS"/>
    <property type="molecule type" value="Genomic_DNA"/>
</dbReference>
<evidence type="ECO:0000313" key="3">
    <source>
        <dbReference type="Proteomes" id="UP000092460"/>
    </source>
</evidence>
<feature type="compositionally biased region" description="Basic and acidic residues" evidence="1">
    <location>
        <begin position="1"/>
        <end position="10"/>
    </location>
</feature>
<evidence type="ECO:0000256" key="1">
    <source>
        <dbReference type="SAM" id="MobiDB-lite"/>
    </source>
</evidence>
<protein>
    <submittedName>
        <fullName evidence="2">Uncharacterized protein</fullName>
    </submittedName>
</protein>
<dbReference type="EnsemblMetazoa" id="GPPI006161-RA">
    <property type="protein sequence ID" value="GPPI006161-PA"/>
    <property type="gene ID" value="GPPI006161"/>
</dbReference>
<reference evidence="2" key="2">
    <citation type="submission" date="2020-05" db="UniProtKB">
        <authorList>
            <consortium name="EnsemblMetazoa"/>
        </authorList>
    </citation>
    <scope>IDENTIFICATION</scope>
    <source>
        <strain evidence="2">IAEA</strain>
    </source>
</reference>
<feature type="compositionally biased region" description="Acidic residues" evidence="1">
    <location>
        <begin position="11"/>
        <end position="21"/>
    </location>
</feature>
<reference evidence="3" key="1">
    <citation type="submission" date="2015-01" db="EMBL/GenBank/DDBJ databases">
        <authorList>
            <person name="Aksoy S."/>
            <person name="Warren W."/>
            <person name="Wilson R.K."/>
        </authorList>
    </citation>
    <scope>NUCLEOTIDE SEQUENCE [LARGE SCALE GENOMIC DNA]</scope>
    <source>
        <strain evidence="3">IAEA</strain>
    </source>
</reference>
<dbReference type="VEuPathDB" id="VectorBase:GPPI006161"/>
<organism evidence="2 3">
    <name type="scientific">Glossina palpalis gambiensis</name>
    <dbReference type="NCBI Taxonomy" id="67801"/>
    <lineage>
        <taxon>Eukaryota</taxon>
        <taxon>Metazoa</taxon>
        <taxon>Ecdysozoa</taxon>
        <taxon>Arthropoda</taxon>
        <taxon>Hexapoda</taxon>
        <taxon>Insecta</taxon>
        <taxon>Pterygota</taxon>
        <taxon>Neoptera</taxon>
        <taxon>Endopterygota</taxon>
        <taxon>Diptera</taxon>
        <taxon>Brachycera</taxon>
        <taxon>Muscomorpha</taxon>
        <taxon>Hippoboscoidea</taxon>
        <taxon>Glossinidae</taxon>
        <taxon>Glossina</taxon>
    </lineage>
</organism>
<dbReference type="AlphaFoldDB" id="A0A1B0ARR7"/>
<proteinExistence type="predicted"/>
<feature type="region of interest" description="Disordered" evidence="1">
    <location>
        <begin position="1"/>
        <end position="21"/>
    </location>
</feature>
<accession>A0A1B0ARR7</accession>
<dbReference type="Proteomes" id="UP000092460">
    <property type="component" value="Unassembled WGS sequence"/>
</dbReference>
<sequence>GGGADAHADADADDDADDDAEVGWCSRQRQPQKMNARLSQSNGAQTNMLLIIMALEGQFNYSSDCIEHIFDFIIDTKYCHSAATPSNQDISWPFTSNERTTATECCKFLSSLFTLNASVILIPEPMKIEAERAARTDL</sequence>
<keyword evidence="3" id="KW-1185">Reference proteome</keyword>
<name>A0A1B0ARR7_9MUSC</name>